<protein>
    <submittedName>
        <fullName evidence="7">Uncharacterized protein</fullName>
    </submittedName>
</protein>
<gene>
    <name evidence="7" type="ORF">UM93_09985</name>
</gene>
<feature type="transmembrane region" description="Helical" evidence="4">
    <location>
        <begin position="185"/>
        <end position="208"/>
    </location>
</feature>
<keyword evidence="3" id="KW-0902">Two-component regulatory system</keyword>
<dbReference type="AlphaFoldDB" id="A0A0D4BZL0"/>
<feature type="transmembrane region" description="Helical" evidence="4">
    <location>
        <begin position="158"/>
        <end position="179"/>
    </location>
</feature>
<dbReference type="OrthoDB" id="3534856at2"/>
<dbReference type="Gene3D" id="3.30.565.10">
    <property type="entry name" value="Histidine kinase-like ATPase, C-terminal domain"/>
    <property type="match status" value="1"/>
</dbReference>
<dbReference type="InterPro" id="IPR050482">
    <property type="entry name" value="Sensor_HK_TwoCompSys"/>
</dbReference>
<feature type="transmembrane region" description="Helical" evidence="4">
    <location>
        <begin position="35"/>
        <end position="58"/>
    </location>
</feature>
<dbReference type="SUPFAM" id="SSF55874">
    <property type="entry name" value="ATPase domain of HSP90 chaperone/DNA topoisomerase II/histidine kinase"/>
    <property type="match status" value="1"/>
</dbReference>
<evidence type="ECO:0000313" key="8">
    <source>
        <dbReference type="Proteomes" id="UP000061839"/>
    </source>
</evidence>
<keyword evidence="8" id="KW-1185">Reference proteome</keyword>
<evidence type="ECO:0000256" key="4">
    <source>
        <dbReference type="SAM" id="Phobius"/>
    </source>
</evidence>
<keyword evidence="1" id="KW-0808">Transferase</keyword>
<keyword evidence="4" id="KW-0812">Transmembrane</keyword>
<dbReference type="STRING" id="1618207.UM93_09985"/>
<keyword evidence="4" id="KW-1133">Transmembrane helix</keyword>
<feature type="domain" description="Histidine kinase/HSP90-like ATPase" evidence="5">
    <location>
        <begin position="315"/>
        <end position="403"/>
    </location>
</feature>
<feature type="transmembrane region" description="Helical" evidence="4">
    <location>
        <begin position="89"/>
        <end position="107"/>
    </location>
</feature>
<evidence type="ECO:0000256" key="2">
    <source>
        <dbReference type="ARBA" id="ARBA00022777"/>
    </source>
</evidence>
<dbReference type="Pfam" id="PF04024">
    <property type="entry name" value="PspC"/>
    <property type="match status" value="1"/>
</dbReference>
<organism evidence="7 8">
    <name type="scientific">Psychromicrobium lacuslunae</name>
    <dbReference type="NCBI Taxonomy" id="1618207"/>
    <lineage>
        <taxon>Bacteria</taxon>
        <taxon>Bacillati</taxon>
        <taxon>Actinomycetota</taxon>
        <taxon>Actinomycetes</taxon>
        <taxon>Micrococcales</taxon>
        <taxon>Micrococcaceae</taxon>
        <taxon>Psychromicrobium</taxon>
    </lineage>
</organism>
<dbReference type="PATRIC" id="fig|1618207.4.peg.2028"/>
<reference evidence="7 8" key="1">
    <citation type="journal article" date="2015" name="Genome Announc.">
        <title>Complete Genome Sequencing of Protease-Producing Novel Arthrobacter sp. Strain IHBB 11108 Using PacBio Single-Molecule Real-Time Sequencing Technology.</title>
        <authorList>
            <person name="Kiran S."/>
            <person name="Swarnkar M.K."/>
            <person name="Pal M."/>
            <person name="Thakur R."/>
            <person name="Tewari R."/>
            <person name="Singh A.K."/>
            <person name="Gulati A."/>
        </authorList>
    </citation>
    <scope>NUCLEOTIDE SEQUENCE [LARGE SCALE GENOMIC DNA]</scope>
    <source>
        <strain evidence="7 8">IHBB 11108</strain>
    </source>
</reference>
<proteinExistence type="predicted"/>
<evidence type="ECO:0000259" key="6">
    <source>
        <dbReference type="Pfam" id="PF04024"/>
    </source>
</evidence>
<evidence type="ECO:0000313" key="7">
    <source>
        <dbReference type="EMBL" id="AJT41763.1"/>
    </source>
</evidence>
<evidence type="ECO:0000259" key="5">
    <source>
        <dbReference type="Pfam" id="PF02518"/>
    </source>
</evidence>
<dbReference type="GO" id="GO:0000160">
    <property type="term" value="P:phosphorelay signal transduction system"/>
    <property type="evidence" value="ECO:0007669"/>
    <property type="project" value="UniProtKB-KW"/>
</dbReference>
<sequence length="416" mass="44887">MTIRPPLSRSTDRVIAGVCAGLAKHLGWSVSTVRLVMALSTMFFGAGLLLYFWLWALVPDAGAAGSAIKPNQLLENAEQLWRRRGVKEVIIGVLLLLAAVLVLVQSLGVNLQLGVVGPFLVIVAGAVLVWLQLDASRRAALLNSVLPERDKQRSPLGVFRLVAGLLLVALGVIVLVAGGGGWDRVIPAVIAAFAVLAGVGLVLTPWALRLWRDLQEERAARVRETERAEIAAHLHDSVLQTLALIQRKASSEQDVVTLARAQERELRDWIYQDSSRNPTNLAARLKAIAAELEETHGVAVEVIAVGDALMGNGVEALAQAAREAILNSVRHAGTTVSVYLEATAELAEVFIRDRGSGFELEEIPDDRLGVRESIIGRMQRHGGNAKILSSVEGTEVQLSLPLNSQQESSEDKEKDK</sequence>
<dbReference type="RefSeq" id="WP_045075348.1">
    <property type="nucleotide sequence ID" value="NZ_CP011005.1"/>
</dbReference>
<keyword evidence="4" id="KW-0472">Membrane</keyword>
<dbReference type="PANTHER" id="PTHR24421">
    <property type="entry name" value="NITRATE/NITRITE SENSOR PROTEIN NARX-RELATED"/>
    <property type="match status" value="1"/>
</dbReference>
<name>A0A0D4BZL0_9MICC</name>
<accession>A0A0D4BZL0</accession>
<dbReference type="PANTHER" id="PTHR24421:SF61">
    <property type="entry name" value="OXYGEN SENSOR HISTIDINE KINASE NREB"/>
    <property type="match status" value="1"/>
</dbReference>
<dbReference type="Proteomes" id="UP000061839">
    <property type="component" value="Chromosome"/>
</dbReference>
<evidence type="ECO:0000256" key="1">
    <source>
        <dbReference type="ARBA" id="ARBA00022679"/>
    </source>
</evidence>
<dbReference type="HOGENOM" id="CLU_036172_0_0_11"/>
<feature type="domain" description="Phage shock protein PspC N-terminal" evidence="6">
    <location>
        <begin position="6"/>
        <end position="60"/>
    </location>
</feature>
<dbReference type="InterPro" id="IPR036890">
    <property type="entry name" value="HATPase_C_sf"/>
</dbReference>
<dbReference type="InterPro" id="IPR003594">
    <property type="entry name" value="HATPase_dom"/>
</dbReference>
<dbReference type="Pfam" id="PF02518">
    <property type="entry name" value="HATPase_c"/>
    <property type="match status" value="1"/>
</dbReference>
<dbReference type="EMBL" id="CP011005">
    <property type="protein sequence ID" value="AJT41763.1"/>
    <property type="molecule type" value="Genomic_DNA"/>
</dbReference>
<feature type="transmembrane region" description="Helical" evidence="4">
    <location>
        <begin position="113"/>
        <end position="133"/>
    </location>
</feature>
<evidence type="ECO:0000256" key="3">
    <source>
        <dbReference type="ARBA" id="ARBA00023012"/>
    </source>
</evidence>
<dbReference type="KEGG" id="ari:UM93_09985"/>
<dbReference type="GO" id="GO:0016301">
    <property type="term" value="F:kinase activity"/>
    <property type="evidence" value="ECO:0007669"/>
    <property type="project" value="UniProtKB-KW"/>
</dbReference>
<dbReference type="InterPro" id="IPR007168">
    <property type="entry name" value="Phageshock_PspC_N"/>
</dbReference>
<keyword evidence="2" id="KW-0418">Kinase</keyword>